<dbReference type="InterPro" id="IPR020616">
    <property type="entry name" value="Thiolase_N"/>
</dbReference>
<keyword evidence="2 7" id="KW-0808">Transferase</keyword>
<dbReference type="GO" id="GO:0042619">
    <property type="term" value="P:poly-hydroxybutyrate biosynthetic process"/>
    <property type="evidence" value="ECO:0007669"/>
    <property type="project" value="UniProtKB-KW"/>
</dbReference>
<dbReference type="PANTHER" id="PTHR43365:SF1">
    <property type="entry name" value="ACETYL-COA C-ACYLTRANSFERASE"/>
    <property type="match status" value="1"/>
</dbReference>
<evidence type="ECO:0000313" key="10">
    <source>
        <dbReference type="EMBL" id="RVQ66329.1"/>
    </source>
</evidence>
<dbReference type="Pfam" id="PF00108">
    <property type="entry name" value="Thiolase_N"/>
    <property type="match status" value="1"/>
</dbReference>
<feature type="active site" description="Acyl-thioester intermediate" evidence="6">
    <location>
        <position position="97"/>
    </location>
</feature>
<evidence type="ECO:0000256" key="7">
    <source>
        <dbReference type="RuleBase" id="RU003557"/>
    </source>
</evidence>
<protein>
    <submittedName>
        <fullName evidence="10">Thiolase family protein</fullName>
    </submittedName>
</protein>
<comment type="pathway">
    <text evidence="5">Metabolic intermediate biosynthesis; (R)-mevalonate biosynthesis; (R)-mevalonate from acetyl-CoA: step 1/3.</text>
</comment>
<dbReference type="Gene3D" id="3.40.47.10">
    <property type="match status" value="2"/>
</dbReference>
<dbReference type="RefSeq" id="WP_127612752.1">
    <property type="nucleotide sequence ID" value="NZ_RXOL01000004.1"/>
</dbReference>
<evidence type="ECO:0000313" key="11">
    <source>
        <dbReference type="Proteomes" id="UP000283003"/>
    </source>
</evidence>
<feature type="active site" description="Proton acceptor" evidence="6">
    <location>
        <position position="354"/>
    </location>
</feature>
<dbReference type="SUPFAM" id="SSF53901">
    <property type="entry name" value="Thiolase-like"/>
    <property type="match status" value="2"/>
</dbReference>
<feature type="domain" description="Thiolase N-terminal" evidence="8">
    <location>
        <begin position="12"/>
        <end position="267"/>
    </location>
</feature>
<evidence type="ECO:0000256" key="1">
    <source>
        <dbReference type="ARBA" id="ARBA00010982"/>
    </source>
</evidence>
<sequence length="399" mass="42291">MSGTAKSALHDVYIVDAVRTPIGRFRGALANVRADHLAAGLLKSLAARNDLDPNDIDDVIFGCVTQVGEQCGNIARTALLSAGWPETIPGMTVDRKCGSSEAAVHTGAAFIASGMANLVVAGGAESMTRVPMGGNRDVHGETFGWLLNDRFALSSQGEAAELISDKWDISRADHDDYAMESHRRAAAAADAGHFANEIVPVAISELAEKGSDNSRSTLRDDETIRRDTNRAKLDTLKRVFRTDDGRVSAGNASQICDGAAMVLLSSREEAQRLGLRLRARIVATAVVGSDPELMLTGPMRATREILDKVGLALEDIALFEVNEAFASVPIAWMKELGVPADKLNVNGGAIALGHPLGATGARLMTTMLNELERRGAQYALQAICCAGGMGTATLIERLD</sequence>
<accession>A0A437GW24</accession>
<proteinExistence type="inferred from homology"/>
<dbReference type="FunFam" id="3.40.47.10:FF:000010">
    <property type="entry name" value="Acetyl-CoA acetyltransferase (Thiolase)"/>
    <property type="match status" value="1"/>
</dbReference>
<dbReference type="EMBL" id="RXOL01000004">
    <property type="protein sequence ID" value="RVQ66329.1"/>
    <property type="molecule type" value="Genomic_DNA"/>
</dbReference>
<keyword evidence="3" id="KW-0583">PHB biosynthesis</keyword>
<evidence type="ECO:0000259" key="9">
    <source>
        <dbReference type="Pfam" id="PF02803"/>
    </source>
</evidence>
<keyword evidence="4 7" id="KW-0012">Acyltransferase</keyword>
<evidence type="ECO:0000256" key="3">
    <source>
        <dbReference type="ARBA" id="ARBA00022752"/>
    </source>
</evidence>
<dbReference type="NCBIfam" id="TIGR01930">
    <property type="entry name" value="AcCoA-C-Actrans"/>
    <property type="match status" value="1"/>
</dbReference>
<feature type="domain" description="Thiolase C-terminal" evidence="9">
    <location>
        <begin position="276"/>
        <end position="397"/>
    </location>
</feature>
<dbReference type="Pfam" id="PF02803">
    <property type="entry name" value="Thiolase_C"/>
    <property type="match status" value="1"/>
</dbReference>
<dbReference type="PANTHER" id="PTHR43365">
    <property type="entry name" value="BLR7806 PROTEIN"/>
    <property type="match status" value="1"/>
</dbReference>
<evidence type="ECO:0000256" key="4">
    <source>
        <dbReference type="ARBA" id="ARBA00023315"/>
    </source>
</evidence>
<evidence type="ECO:0000256" key="5">
    <source>
        <dbReference type="ARBA" id="ARBA00037924"/>
    </source>
</evidence>
<feature type="active site" description="Proton acceptor" evidence="6">
    <location>
        <position position="384"/>
    </location>
</feature>
<dbReference type="InterPro" id="IPR016039">
    <property type="entry name" value="Thiolase-like"/>
</dbReference>
<dbReference type="OrthoDB" id="9764638at2"/>
<evidence type="ECO:0000259" key="8">
    <source>
        <dbReference type="Pfam" id="PF00108"/>
    </source>
</evidence>
<evidence type="ECO:0000256" key="6">
    <source>
        <dbReference type="PIRSR" id="PIRSR000429-1"/>
    </source>
</evidence>
<dbReference type="GO" id="GO:0044281">
    <property type="term" value="P:small molecule metabolic process"/>
    <property type="evidence" value="ECO:0007669"/>
    <property type="project" value="UniProtKB-ARBA"/>
</dbReference>
<name>A0A437GW24_9SPHN</name>
<reference evidence="10 11" key="1">
    <citation type="submission" date="2018-12" db="EMBL/GenBank/DDBJ databases">
        <title>Croceicoccus ponticola sp. nov., a lipolytic bacterium isolated from seawater.</title>
        <authorList>
            <person name="Yoon J.-H."/>
        </authorList>
    </citation>
    <scope>NUCLEOTIDE SEQUENCE [LARGE SCALE GENOMIC DNA]</scope>
    <source>
        <strain evidence="10 11">GM-16</strain>
    </source>
</reference>
<dbReference type="InterPro" id="IPR002155">
    <property type="entry name" value="Thiolase"/>
</dbReference>
<dbReference type="CDD" id="cd00751">
    <property type="entry name" value="thiolase"/>
    <property type="match status" value="1"/>
</dbReference>
<comment type="caution">
    <text evidence="10">The sequence shown here is derived from an EMBL/GenBank/DDBJ whole genome shotgun (WGS) entry which is preliminary data.</text>
</comment>
<dbReference type="InterPro" id="IPR020617">
    <property type="entry name" value="Thiolase_C"/>
</dbReference>
<dbReference type="AlphaFoldDB" id="A0A437GW24"/>
<organism evidence="10 11">
    <name type="scientific">Croceicoccus ponticola</name>
    <dbReference type="NCBI Taxonomy" id="2217664"/>
    <lineage>
        <taxon>Bacteria</taxon>
        <taxon>Pseudomonadati</taxon>
        <taxon>Pseudomonadota</taxon>
        <taxon>Alphaproteobacteria</taxon>
        <taxon>Sphingomonadales</taxon>
        <taxon>Erythrobacteraceae</taxon>
        <taxon>Croceicoccus</taxon>
    </lineage>
</organism>
<dbReference type="PROSITE" id="PS00737">
    <property type="entry name" value="THIOLASE_2"/>
    <property type="match status" value="1"/>
</dbReference>
<comment type="similarity">
    <text evidence="1 7">Belongs to the thiolase-like superfamily. Thiolase family.</text>
</comment>
<evidence type="ECO:0000256" key="2">
    <source>
        <dbReference type="ARBA" id="ARBA00022679"/>
    </source>
</evidence>
<dbReference type="Proteomes" id="UP000283003">
    <property type="component" value="Unassembled WGS sequence"/>
</dbReference>
<dbReference type="GO" id="GO:0003988">
    <property type="term" value="F:acetyl-CoA C-acyltransferase activity"/>
    <property type="evidence" value="ECO:0007669"/>
    <property type="project" value="UniProtKB-ARBA"/>
</dbReference>
<gene>
    <name evidence="10" type="ORF">EKN06_09820</name>
</gene>
<keyword evidence="11" id="KW-1185">Reference proteome</keyword>
<dbReference type="InterPro" id="IPR020613">
    <property type="entry name" value="Thiolase_CS"/>
</dbReference>
<dbReference type="PIRSF" id="PIRSF000429">
    <property type="entry name" value="Ac-CoA_Ac_transf"/>
    <property type="match status" value="1"/>
</dbReference>